<organism evidence="3 4">
    <name type="scientific">Paenibacillus roseus</name>
    <dbReference type="NCBI Taxonomy" id="2798579"/>
    <lineage>
        <taxon>Bacteria</taxon>
        <taxon>Bacillati</taxon>
        <taxon>Bacillota</taxon>
        <taxon>Bacilli</taxon>
        <taxon>Bacillales</taxon>
        <taxon>Paenibacillaceae</taxon>
        <taxon>Paenibacillus</taxon>
    </lineage>
</organism>
<proteinExistence type="predicted"/>
<dbReference type="RefSeq" id="WP_199018247.1">
    <property type="nucleotide sequence ID" value="NZ_JAELUP010000013.1"/>
</dbReference>
<evidence type="ECO:0000313" key="3">
    <source>
        <dbReference type="EMBL" id="MBJ6360694.1"/>
    </source>
</evidence>
<protein>
    <submittedName>
        <fullName evidence="3">Copper amine oxidase N-terminal domain-containing protein</fullName>
    </submittedName>
</protein>
<keyword evidence="4" id="KW-1185">Reference proteome</keyword>
<dbReference type="EMBL" id="JAELUP010000013">
    <property type="protein sequence ID" value="MBJ6360694.1"/>
    <property type="molecule type" value="Genomic_DNA"/>
</dbReference>
<sequence length="257" mass="27896">MKKKSGDIRKAAALSLAAALLLSSVPAIAAGGNNHALQSLSTDKSNKTVPLRFAAAKTGASVSWDEKNRIATVTKDGSKLLLFVDEGKALLDGKPFDTGQAVTIIQYQTHIPEDLLSRAFAVKQQEEPVALFIEAAANHNYKEAYTSLSPALKKAIPSPEGLQAILQGYDQLFGKVEKELDLQVTRNSVHTNTAITYKTAHSAYTLILRAQADGLVDDFSVFPPNTKVYQKPAYDKGDYVQERKSGLARVNWHSQAL</sequence>
<comment type="caution">
    <text evidence="3">The sequence shown here is derived from an EMBL/GenBank/DDBJ whole genome shotgun (WGS) entry which is preliminary data.</text>
</comment>
<evidence type="ECO:0000313" key="4">
    <source>
        <dbReference type="Proteomes" id="UP000640274"/>
    </source>
</evidence>
<gene>
    <name evidence="3" type="ORF">JFN88_05085</name>
</gene>
<evidence type="ECO:0000259" key="2">
    <source>
        <dbReference type="Pfam" id="PF07833"/>
    </source>
</evidence>
<dbReference type="InterPro" id="IPR036582">
    <property type="entry name" value="Mao_N_sf"/>
</dbReference>
<feature type="domain" description="Copper amine oxidase-like N-terminal" evidence="2">
    <location>
        <begin position="46"/>
        <end position="124"/>
    </location>
</feature>
<dbReference type="InterPro" id="IPR012854">
    <property type="entry name" value="Cu_amine_oxidase-like_N"/>
</dbReference>
<keyword evidence="1" id="KW-0732">Signal</keyword>
<reference evidence="3" key="1">
    <citation type="submission" date="2020-12" db="EMBL/GenBank/DDBJ databases">
        <authorList>
            <person name="Huq M.A."/>
        </authorList>
    </citation>
    <scope>NUCLEOTIDE SEQUENCE</scope>
    <source>
        <strain evidence="3">MAHUQ-46</strain>
    </source>
</reference>
<dbReference type="Gene3D" id="3.30.457.10">
    <property type="entry name" value="Copper amine oxidase-like, N-terminal domain"/>
    <property type="match status" value="1"/>
</dbReference>
<name>A0A934J314_9BACL</name>
<feature type="signal peptide" evidence="1">
    <location>
        <begin position="1"/>
        <end position="29"/>
    </location>
</feature>
<evidence type="ECO:0000256" key="1">
    <source>
        <dbReference type="SAM" id="SignalP"/>
    </source>
</evidence>
<accession>A0A934J314</accession>
<feature type="chain" id="PRO_5037482540" evidence="1">
    <location>
        <begin position="30"/>
        <end position="257"/>
    </location>
</feature>
<dbReference type="AlphaFoldDB" id="A0A934J314"/>
<dbReference type="Proteomes" id="UP000640274">
    <property type="component" value="Unassembled WGS sequence"/>
</dbReference>
<dbReference type="SUPFAM" id="SSF55383">
    <property type="entry name" value="Copper amine oxidase, domain N"/>
    <property type="match status" value="1"/>
</dbReference>
<dbReference type="Pfam" id="PF07833">
    <property type="entry name" value="Cu_amine_oxidN1"/>
    <property type="match status" value="1"/>
</dbReference>